<dbReference type="Proteomes" id="UP000199515">
    <property type="component" value="Unassembled WGS sequence"/>
</dbReference>
<protein>
    <submittedName>
        <fullName evidence="1">Uncharacterized protein</fullName>
    </submittedName>
</protein>
<dbReference type="AlphaFoldDB" id="A0A1H3EVM5"/>
<proteinExistence type="predicted"/>
<dbReference type="EMBL" id="FNON01000003">
    <property type="protein sequence ID" value="SDX82822.1"/>
    <property type="molecule type" value="Genomic_DNA"/>
</dbReference>
<evidence type="ECO:0000313" key="1">
    <source>
        <dbReference type="EMBL" id="SDX82822.1"/>
    </source>
</evidence>
<keyword evidence="2" id="KW-1185">Reference proteome</keyword>
<dbReference type="STRING" id="589385.SAMN05421504_1031001"/>
<sequence length="100" mass="11095">MLSDEEVSCVTVDKTVVGKPLHRATIRAFVAETFREVRHVLIPDVRRQGVDRHQVHVVEIDRILAVYAVAQIIGGLVIEQSAQGVIKGRYEVSAGYRCGL</sequence>
<reference evidence="1 2" key="1">
    <citation type="submission" date="2016-10" db="EMBL/GenBank/DDBJ databases">
        <authorList>
            <person name="de Groot N.N."/>
        </authorList>
    </citation>
    <scope>NUCLEOTIDE SEQUENCE [LARGE SCALE GENOMIC DNA]</scope>
    <source>
        <strain evidence="1 2">CPCC 202699</strain>
    </source>
</reference>
<name>A0A1H3EVM5_9PSEU</name>
<accession>A0A1H3EVM5</accession>
<evidence type="ECO:0000313" key="2">
    <source>
        <dbReference type="Proteomes" id="UP000199515"/>
    </source>
</evidence>
<gene>
    <name evidence="1" type="ORF">SAMN05421504_1031001</name>
</gene>
<organism evidence="1 2">
    <name type="scientific">Amycolatopsis xylanica</name>
    <dbReference type="NCBI Taxonomy" id="589385"/>
    <lineage>
        <taxon>Bacteria</taxon>
        <taxon>Bacillati</taxon>
        <taxon>Actinomycetota</taxon>
        <taxon>Actinomycetes</taxon>
        <taxon>Pseudonocardiales</taxon>
        <taxon>Pseudonocardiaceae</taxon>
        <taxon>Amycolatopsis</taxon>
    </lineage>
</organism>